<gene>
    <name evidence="1" type="ORF">S12H4_40588</name>
</gene>
<comment type="caution">
    <text evidence="1">The sequence shown here is derived from an EMBL/GenBank/DDBJ whole genome shotgun (WGS) entry which is preliminary data.</text>
</comment>
<feature type="non-terminal residue" evidence="1">
    <location>
        <position position="1"/>
    </location>
</feature>
<dbReference type="EMBL" id="BARW01024647">
    <property type="protein sequence ID" value="GAI94280.1"/>
    <property type="molecule type" value="Genomic_DNA"/>
</dbReference>
<sequence length="38" mass="4117">NVKLVMLKGSTTNLGRKGLKGGWLKGIRPSETGARHRV</sequence>
<proteinExistence type="predicted"/>
<organism evidence="1">
    <name type="scientific">marine sediment metagenome</name>
    <dbReference type="NCBI Taxonomy" id="412755"/>
    <lineage>
        <taxon>unclassified sequences</taxon>
        <taxon>metagenomes</taxon>
        <taxon>ecological metagenomes</taxon>
    </lineage>
</organism>
<reference evidence="1" key="1">
    <citation type="journal article" date="2014" name="Front. Microbiol.">
        <title>High frequency of phylogenetically diverse reductive dehalogenase-homologous genes in deep subseafloor sedimentary metagenomes.</title>
        <authorList>
            <person name="Kawai M."/>
            <person name="Futagami T."/>
            <person name="Toyoda A."/>
            <person name="Takaki Y."/>
            <person name="Nishi S."/>
            <person name="Hori S."/>
            <person name="Arai W."/>
            <person name="Tsubouchi T."/>
            <person name="Morono Y."/>
            <person name="Uchiyama I."/>
            <person name="Ito T."/>
            <person name="Fujiyama A."/>
            <person name="Inagaki F."/>
            <person name="Takami H."/>
        </authorList>
    </citation>
    <scope>NUCLEOTIDE SEQUENCE</scope>
    <source>
        <strain evidence="1">Expedition CK06-06</strain>
    </source>
</reference>
<name>X1U373_9ZZZZ</name>
<accession>X1U373</accession>
<evidence type="ECO:0000313" key="1">
    <source>
        <dbReference type="EMBL" id="GAI94280.1"/>
    </source>
</evidence>
<dbReference type="AlphaFoldDB" id="X1U373"/>
<protein>
    <submittedName>
        <fullName evidence="1">Uncharacterized protein</fullName>
    </submittedName>
</protein>